<dbReference type="EMBL" id="LAZR01008792">
    <property type="protein sequence ID" value="KKM76554.1"/>
    <property type="molecule type" value="Genomic_DNA"/>
</dbReference>
<comment type="caution">
    <text evidence="1">The sequence shown here is derived from an EMBL/GenBank/DDBJ whole genome shotgun (WGS) entry which is preliminary data.</text>
</comment>
<name>A0A0F9K3B3_9ZZZZ</name>
<dbReference type="AlphaFoldDB" id="A0A0F9K3B3"/>
<evidence type="ECO:0000313" key="1">
    <source>
        <dbReference type="EMBL" id="KKM76554.1"/>
    </source>
</evidence>
<organism evidence="1">
    <name type="scientific">marine sediment metagenome</name>
    <dbReference type="NCBI Taxonomy" id="412755"/>
    <lineage>
        <taxon>unclassified sequences</taxon>
        <taxon>metagenomes</taxon>
        <taxon>ecological metagenomes</taxon>
    </lineage>
</organism>
<reference evidence="1" key="1">
    <citation type="journal article" date="2015" name="Nature">
        <title>Complex archaea that bridge the gap between prokaryotes and eukaryotes.</title>
        <authorList>
            <person name="Spang A."/>
            <person name="Saw J.H."/>
            <person name="Jorgensen S.L."/>
            <person name="Zaremba-Niedzwiedzka K."/>
            <person name="Martijn J."/>
            <person name="Lind A.E."/>
            <person name="van Eijk R."/>
            <person name="Schleper C."/>
            <person name="Guy L."/>
            <person name="Ettema T.J."/>
        </authorList>
    </citation>
    <scope>NUCLEOTIDE SEQUENCE</scope>
</reference>
<gene>
    <name evidence="1" type="ORF">LCGC14_1379030</name>
</gene>
<sequence length="104" mass="11533">AFRRLQKAIGRLGLQKAAAPEPAIIQEPAAPAPAKPTIDRKAKFFVLSLPNTDRETGEVSFTVRKTGEIITEATAIERGLIEPDWRYDIFTRKNYIPGQKNKAG</sequence>
<feature type="non-terminal residue" evidence="1">
    <location>
        <position position="1"/>
    </location>
</feature>
<proteinExistence type="predicted"/>
<protein>
    <submittedName>
        <fullName evidence="1">Uncharacterized protein</fullName>
    </submittedName>
</protein>
<accession>A0A0F9K3B3</accession>